<dbReference type="InterPro" id="IPR012337">
    <property type="entry name" value="RNaseH-like_sf"/>
</dbReference>
<gene>
    <name evidence="2" type="ORF">Acr_21g0003490</name>
</gene>
<dbReference type="SUPFAM" id="SSF53098">
    <property type="entry name" value="Ribonuclease H-like"/>
    <property type="match status" value="1"/>
</dbReference>
<name>A0A7J0GFZ9_9ERIC</name>
<dbReference type="AlphaFoldDB" id="A0A7J0GFZ9"/>
<evidence type="ECO:0000313" key="3">
    <source>
        <dbReference type="Proteomes" id="UP000585474"/>
    </source>
</evidence>
<evidence type="ECO:0000259" key="1">
    <source>
        <dbReference type="Pfam" id="PF22936"/>
    </source>
</evidence>
<dbReference type="Pfam" id="PF22936">
    <property type="entry name" value="Pol_BBD"/>
    <property type="match status" value="1"/>
</dbReference>
<comment type="caution">
    <text evidence="2">The sequence shown here is derived from an EMBL/GenBank/DDBJ whole genome shotgun (WGS) entry which is preliminary data.</text>
</comment>
<accession>A0A7J0GFZ9</accession>
<evidence type="ECO:0000313" key="2">
    <source>
        <dbReference type="EMBL" id="GFZ09750.1"/>
    </source>
</evidence>
<dbReference type="EMBL" id="BJWL01000021">
    <property type="protein sequence ID" value="GFZ09750.1"/>
    <property type="molecule type" value="Genomic_DNA"/>
</dbReference>
<reference evidence="2 3" key="1">
    <citation type="submission" date="2019-07" db="EMBL/GenBank/DDBJ databases">
        <title>De Novo Assembly of kiwifruit Actinidia rufa.</title>
        <authorList>
            <person name="Sugita-Konishi S."/>
            <person name="Sato K."/>
            <person name="Mori E."/>
            <person name="Abe Y."/>
            <person name="Kisaki G."/>
            <person name="Hamano K."/>
            <person name="Suezawa K."/>
            <person name="Otani M."/>
            <person name="Fukuda T."/>
            <person name="Manabe T."/>
            <person name="Gomi K."/>
            <person name="Tabuchi M."/>
            <person name="Akimitsu K."/>
            <person name="Kataoka I."/>
        </authorList>
    </citation>
    <scope>NUCLEOTIDE SEQUENCE [LARGE SCALE GENOMIC DNA]</scope>
    <source>
        <strain evidence="3">cv. Fuchu</strain>
    </source>
</reference>
<dbReference type="OrthoDB" id="3344688at2759"/>
<organism evidence="2 3">
    <name type="scientific">Actinidia rufa</name>
    <dbReference type="NCBI Taxonomy" id="165716"/>
    <lineage>
        <taxon>Eukaryota</taxon>
        <taxon>Viridiplantae</taxon>
        <taxon>Streptophyta</taxon>
        <taxon>Embryophyta</taxon>
        <taxon>Tracheophyta</taxon>
        <taxon>Spermatophyta</taxon>
        <taxon>Magnoliopsida</taxon>
        <taxon>eudicotyledons</taxon>
        <taxon>Gunneridae</taxon>
        <taxon>Pentapetalae</taxon>
        <taxon>asterids</taxon>
        <taxon>Ericales</taxon>
        <taxon>Actinidiaceae</taxon>
        <taxon>Actinidia</taxon>
    </lineage>
</organism>
<proteinExistence type="predicted"/>
<sequence length="514" mass="56976">MADPIKNVVPTPIAQATVVPSSVLRKTQWILGKELKLTESDPKFDEWDVNNCIILGWMFNLMKDRVYHMFMCHDTVHSLWIALNQMYAHAYNESRIFELHRDISHASQPIFGLFVADYFGYLQTRWEELAQYEPLSDFPNDGAVDLNTSPLPSLYEAFTTVDGDEQRHRLLLSHSLPESSQMAFAAPSGTRTYFAVVAMAGSHLGLAPSSSSGPMAAIAVGTLTALHSKSGHPTWILDSGANNHMTGELSIFNSPVTSVNQSVCIADGSSLPIHSQGDARLSSDITLFADLTLKKIFGWEYERDGLYYFKDPSPSSTLLSSLHVSTPQVLESSILVPLKMIKTQYNTVARNIRSDNGREYITNEFCAELNKNGMGVPKHFWYMVVLVATYLINQTPSWVLQGKAPLHILQPASILFIILPRVFGVNALFKTAVPLVPNLMTRPFVVSFLDLPSPGPISELFKKEDYLPPRLLPILESPPPSPSGSLSLIVTTDPSKVYSAICALKIPCQHLLQN</sequence>
<dbReference type="Proteomes" id="UP000585474">
    <property type="component" value="Unassembled WGS sequence"/>
</dbReference>
<dbReference type="PANTHER" id="PTHR37610">
    <property type="entry name" value="CCHC-TYPE DOMAIN-CONTAINING PROTEIN"/>
    <property type="match status" value="1"/>
</dbReference>
<feature type="domain" description="Retrovirus-related Pol polyprotein from transposon TNT 1-94-like beta-barrel" evidence="1">
    <location>
        <begin position="235"/>
        <end position="284"/>
    </location>
</feature>
<dbReference type="InterPro" id="IPR054722">
    <property type="entry name" value="PolX-like_BBD"/>
</dbReference>
<keyword evidence="3" id="KW-1185">Reference proteome</keyword>
<protein>
    <recommendedName>
        <fullName evidence="1">Retrovirus-related Pol polyprotein from transposon TNT 1-94-like beta-barrel domain-containing protein</fullName>
    </recommendedName>
</protein>
<dbReference type="PANTHER" id="PTHR37610:SF40">
    <property type="entry name" value="OS01G0909600 PROTEIN"/>
    <property type="match status" value="1"/>
</dbReference>